<evidence type="ECO:0000313" key="2">
    <source>
        <dbReference type="Proteomes" id="UP001213000"/>
    </source>
</evidence>
<name>A0AAD5YY13_9AGAR</name>
<dbReference type="EMBL" id="JANIEX010000197">
    <property type="protein sequence ID" value="KAJ3571207.1"/>
    <property type="molecule type" value="Genomic_DNA"/>
</dbReference>
<gene>
    <name evidence="1" type="ORF">NP233_g3900</name>
</gene>
<keyword evidence="2" id="KW-1185">Reference proteome</keyword>
<reference evidence="1" key="1">
    <citation type="submission" date="2022-07" db="EMBL/GenBank/DDBJ databases">
        <title>Genome Sequence of Leucocoprinus birnbaumii.</title>
        <authorList>
            <person name="Buettner E."/>
        </authorList>
    </citation>
    <scope>NUCLEOTIDE SEQUENCE</scope>
    <source>
        <strain evidence="1">VT141</strain>
    </source>
</reference>
<organism evidence="1 2">
    <name type="scientific">Leucocoprinus birnbaumii</name>
    <dbReference type="NCBI Taxonomy" id="56174"/>
    <lineage>
        <taxon>Eukaryota</taxon>
        <taxon>Fungi</taxon>
        <taxon>Dikarya</taxon>
        <taxon>Basidiomycota</taxon>
        <taxon>Agaricomycotina</taxon>
        <taxon>Agaricomycetes</taxon>
        <taxon>Agaricomycetidae</taxon>
        <taxon>Agaricales</taxon>
        <taxon>Agaricineae</taxon>
        <taxon>Agaricaceae</taxon>
        <taxon>Leucocoprinus</taxon>
    </lineage>
</organism>
<proteinExistence type="predicted"/>
<comment type="caution">
    <text evidence="1">The sequence shown here is derived from an EMBL/GenBank/DDBJ whole genome shotgun (WGS) entry which is preliminary data.</text>
</comment>
<dbReference type="AlphaFoldDB" id="A0AAD5YY13"/>
<protein>
    <submittedName>
        <fullName evidence="1">Uncharacterized protein</fullName>
    </submittedName>
</protein>
<accession>A0AAD5YY13</accession>
<evidence type="ECO:0000313" key="1">
    <source>
        <dbReference type="EMBL" id="KAJ3571207.1"/>
    </source>
</evidence>
<dbReference type="Proteomes" id="UP001213000">
    <property type="component" value="Unassembled WGS sequence"/>
</dbReference>
<sequence length="240" mass="27193">MKSETAGITFRVDAILSTRATPVSFEDQTTVQKRQFHLSPIDIEMLKVSSWAPRIYNERRSTPHVGIMVRAEKMAGFYFSISHTMKCTPSYFSEDVNPLIIITLSFSFSTTTKETTKSANVYGAGPQASPTSCALLRRPPILVRVSDASRVRTPTSGKWSRSWNCKDQLNPGTHFTLKLAWLVKDVSTEREVQEKIFEKIDGLFPEYYAWVRPAISARFQEAILHGYRDGLRGRADQSTF</sequence>